<dbReference type="AlphaFoldDB" id="A0A366HU98"/>
<reference evidence="1 2" key="1">
    <citation type="submission" date="2018-06" db="EMBL/GenBank/DDBJ databases">
        <title>Genomic Encyclopedia of Type Strains, Phase IV (KMG-IV): sequencing the most valuable type-strain genomes for metagenomic binning, comparative biology and taxonomic classification.</title>
        <authorList>
            <person name="Goeker M."/>
        </authorList>
    </citation>
    <scope>NUCLEOTIDE SEQUENCE [LARGE SCALE GENOMIC DNA]</scope>
    <source>
        <strain evidence="1 2">DSM 25532</strain>
    </source>
</reference>
<comment type="caution">
    <text evidence="1">The sequence shown here is derived from an EMBL/GenBank/DDBJ whole genome shotgun (WGS) entry which is preliminary data.</text>
</comment>
<dbReference type="Proteomes" id="UP000253426">
    <property type="component" value="Unassembled WGS sequence"/>
</dbReference>
<organism evidence="1 2">
    <name type="scientific">Roseimicrobium gellanilyticum</name>
    <dbReference type="NCBI Taxonomy" id="748857"/>
    <lineage>
        <taxon>Bacteria</taxon>
        <taxon>Pseudomonadati</taxon>
        <taxon>Verrucomicrobiota</taxon>
        <taxon>Verrucomicrobiia</taxon>
        <taxon>Verrucomicrobiales</taxon>
        <taxon>Verrucomicrobiaceae</taxon>
        <taxon>Roseimicrobium</taxon>
    </lineage>
</organism>
<gene>
    <name evidence="1" type="ORF">DES53_101656</name>
</gene>
<evidence type="ECO:0008006" key="3">
    <source>
        <dbReference type="Google" id="ProtNLM"/>
    </source>
</evidence>
<proteinExistence type="predicted"/>
<accession>A0A366HU98</accession>
<dbReference type="RefSeq" id="WP_113956756.1">
    <property type="nucleotide sequence ID" value="NZ_QNRR01000001.1"/>
</dbReference>
<dbReference type="Gene3D" id="1.10.3210.10">
    <property type="entry name" value="Hypothetical protein af1432"/>
    <property type="match status" value="1"/>
</dbReference>
<evidence type="ECO:0000313" key="2">
    <source>
        <dbReference type="Proteomes" id="UP000253426"/>
    </source>
</evidence>
<dbReference type="EMBL" id="QNRR01000001">
    <property type="protein sequence ID" value="RBP47856.1"/>
    <property type="molecule type" value="Genomic_DNA"/>
</dbReference>
<dbReference type="OrthoDB" id="7069048at2"/>
<protein>
    <recommendedName>
        <fullName evidence="3">HD domain-containing protein</fullName>
    </recommendedName>
</protein>
<name>A0A366HU98_9BACT</name>
<evidence type="ECO:0000313" key="1">
    <source>
        <dbReference type="EMBL" id="RBP47856.1"/>
    </source>
</evidence>
<dbReference type="SUPFAM" id="SSF109604">
    <property type="entry name" value="HD-domain/PDEase-like"/>
    <property type="match status" value="1"/>
</dbReference>
<sequence>MPSPALPFEETLLWQHIASQYQGRLESIHGPAHWKRVRRNGLLLATKTGADPVVVRLFSVFHDSRRTNDGWDHGHGGRGAEFATQLRKEWLGNISDDQFELLHYACTWHTDGHHHHDPTIGTCWDADRLDLGRVSIIPSAEFMSTAFAKEMAAAGSIQPYLPHDDWEMS</sequence>
<keyword evidence="2" id="KW-1185">Reference proteome</keyword>